<dbReference type="Pfam" id="PF08350">
    <property type="entry name" value="FilR1_middle"/>
    <property type="match status" value="1"/>
</dbReference>
<dbReference type="Gene3D" id="1.10.10.10">
    <property type="entry name" value="Winged helix-like DNA-binding domain superfamily/Winged helix DNA-binding domain"/>
    <property type="match status" value="1"/>
</dbReference>
<protein>
    <submittedName>
        <fullName evidence="3">Predicted transcriptional regulator, contains HTH domain</fullName>
    </submittedName>
</protein>
<dbReference type="EMBL" id="FOYT01000002">
    <property type="protein sequence ID" value="SFR61938.1"/>
    <property type="molecule type" value="Genomic_DNA"/>
</dbReference>
<evidence type="ECO:0000259" key="1">
    <source>
        <dbReference type="Pfam" id="PF08350"/>
    </source>
</evidence>
<dbReference type="AlphaFoldDB" id="A0A1I6I5M4"/>
<dbReference type="InterPro" id="IPR036388">
    <property type="entry name" value="WH-like_DNA-bd_sf"/>
</dbReference>
<name>A0A1I6I5M4_9EURY</name>
<dbReference type="SUPFAM" id="SSF46785">
    <property type="entry name" value="Winged helix' DNA-binding domain"/>
    <property type="match status" value="1"/>
</dbReference>
<evidence type="ECO:0000259" key="2">
    <source>
        <dbReference type="Pfam" id="PF25213"/>
    </source>
</evidence>
<dbReference type="InterPro" id="IPR013561">
    <property type="entry name" value="FilR1_middle_dom"/>
</dbReference>
<evidence type="ECO:0000313" key="4">
    <source>
        <dbReference type="Proteomes" id="UP000198531"/>
    </source>
</evidence>
<evidence type="ECO:0000313" key="3">
    <source>
        <dbReference type="EMBL" id="SFR61938.1"/>
    </source>
</evidence>
<keyword evidence="4" id="KW-1185">Reference proteome</keyword>
<dbReference type="InterPro" id="IPR036390">
    <property type="entry name" value="WH_DNA-bd_sf"/>
</dbReference>
<sequence>MITPVEDIEFLARSAHRVNALGALAAGGQSRDDLREAIGASNATVGRLLNEFDKRTWITRDGHRYELTPLGEFIATGFFALVERFETEHSIRDIWQWFPTDLGFTIEMFSGATVTLQDDRNPYCPNSRYAELIETSESLREMGTVLHKPENVRTVMERAVAGMEVELVFPSDVMTAMVEYAPELANEAVKSGNLVLLVSDELPGGFWIFDERVGMCCRDPETELSRAVIDTSTTGARAHAQSLYDAYRREATPFNPAAVFVAS</sequence>
<feature type="domain" description="HVO-A0261-like N-terminal" evidence="2">
    <location>
        <begin position="6"/>
        <end position="89"/>
    </location>
</feature>
<gene>
    <name evidence="3" type="ORF">SAMN04487947_2896</name>
</gene>
<dbReference type="InterPro" id="IPR057527">
    <property type="entry name" value="HVO_A0261-like_N"/>
</dbReference>
<reference evidence="4" key="1">
    <citation type="submission" date="2016-10" db="EMBL/GenBank/DDBJ databases">
        <authorList>
            <person name="Varghese N."/>
            <person name="Submissions S."/>
        </authorList>
    </citation>
    <scope>NUCLEOTIDE SEQUENCE [LARGE SCALE GENOMIC DNA]</scope>
    <source>
        <strain evidence="4">CGMCC 1.7736</strain>
    </source>
</reference>
<dbReference type="Pfam" id="PF25213">
    <property type="entry name" value="HVO_A0261_N"/>
    <property type="match status" value="1"/>
</dbReference>
<accession>A0A1I6I5M4</accession>
<feature type="domain" description="Methanogenesis regulatory protein FilR1 middle" evidence="1">
    <location>
        <begin position="122"/>
        <end position="249"/>
    </location>
</feature>
<dbReference type="Proteomes" id="UP000198531">
    <property type="component" value="Unassembled WGS sequence"/>
</dbReference>
<proteinExistence type="predicted"/>
<organism evidence="3 4">
    <name type="scientific">Halogeometricum rufum</name>
    <dbReference type="NCBI Taxonomy" id="553469"/>
    <lineage>
        <taxon>Archaea</taxon>
        <taxon>Methanobacteriati</taxon>
        <taxon>Methanobacteriota</taxon>
        <taxon>Stenosarchaea group</taxon>
        <taxon>Halobacteria</taxon>
        <taxon>Halobacteriales</taxon>
        <taxon>Haloferacaceae</taxon>
        <taxon>Halogeometricum</taxon>
    </lineage>
</organism>